<keyword evidence="9" id="KW-1185">Reference proteome</keyword>
<dbReference type="PRINTS" id="PR00260">
    <property type="entry name" value="CHEMTRNSDUCR"/>
</dbReference>
<dbReference type="InterPro" id="IPR003660">
    <property type="entry name" value="HAMP_dom"/>
</dbReference>
<evidence type="ECO:0000256" key="1">
    <source>
        <dbReference type="ARBA" id="ARBA00004370"/>
    </source>
</evidence>
<dbReference type="FunFam" id="1.10.287.950:FF:000001">
    <property type="entry name" value="Methyl-accepting chemotaxis sensory transducer"/>
    <property type="match status" value="1"/>
</dbReference>
<evidence type="ECO:0000313" key="8">
    <source>
        <dbReference type="EMBL" id="BCX89630.1"/>
    </source>
</evidence>
<dbReference type="Proteomes" id="UP001321450">
    <property type="component" value="Chromosome"/>
</dbReference>
<protein>
    <submittedName>
        <fullName evidence="8">Methyl-accepting chemotaxis protein</fullName>
    </submittedName>
</protein>
<dbReference type="PANTHER" id="PTHR32089">
    <property type="entry name" value="METHYL-ACCEPTING CHEMOTAXIS PROTEIN MCPB"/>
    <property type="match status" value="1"/>
</dbReference>
<dbReference type="AlphaFoldDB" id="A0AAU9C0M0"/>
<feature type="domain" description="Methyl-accepting transducer" evidence="6">
    <location>
        <begin position="121"/>
        <end position="357"/>
    </location>
</feature>
<sequence>MKQLIEKLSLGKQMGLMVSVSILGIGLMAANHLRLSGGKDAGEVLAIALGISVVLLWLAVYLGRHAGERAERIVKAIKAMADGDFTTTPELPGKDEFSWMAREYGRACTRVNQTMAGIQQHAQELAAAAEELATITTQSREQVAGQNDQTAQLASAMTEMSTTIQDVAREITATAAESEETNRLAKSGFAEFERTLDSIGDLTRRTAEIATVIDRLKDDSTAIEGVLEVIQGIAEQTNLLALNAAIEAARAGEQGRGFAVVADEVRTLASRTQESTREIQDMIERLQLAADDAVKAIEAGKAEVEVSSDQARQAGDSLKEILASVNRISQRCGQIAAAAEQQSVTAEEINRNVLTINDLTQDAAGGTEQTADAGQRLARLATQLQALVGRFKVAA</sequence>
<keyword evidence="5" id="KW-1133">Transmembrane helix</keyword>
<organism evidence="8 9">
    <name type="scientific">Methylomarinovum tepidoasis</name>
    <dbReference type="NCBI Taxonomy" id="2840183"/>
    <lineage>
        <taxon>Bacteria</taxon>
        <taxon>Pseudomonadati</taxon>
        <taxon>Pseudomonadota</taxon>
        <taxon>Gammaproteobacteria</taxon>
        <taxon>Methylococcales</taxon>
        <taxon>Methylothermaceae</taxon>
        <taxon>Methylomarinovum</taxon>
    </lineage>
</organism>
<dbReference type="GO" id="GO:0004888">
    <property type="term" value="F:transmembrane signaling receptor activity"/>
    <property type="evidence" value="ECO:0007669"/>
    <property type="project" value="InterPro"/>
</dbReference>
<dbReference type="PROSITE" id="PS50111">
    <property type="entry name" value="CHEMOTAXIS_TRANSDUC_2"/>
    <property type="match status" value="1"/>
</dbReference>
<dbReference type="InterPro" id="IPR004090">
    <property type="entry name" value="Chemotax_Me-accpt_rcpt"/>
</dbReference>
<evidence type="ECO:0000256" key="2">
    <source>
        <dbReference type="ARBA" id="ARBA00023224"/>
    </source>
</evidence>
<name>A0AAU9C0M0_9GAMM</name>
<dbReference type="RefSeq" id="WP_286292032.1">
    <property type="nucleotide sequence ID" value="NZ_AP024718.1"/>
</dbReference>
<dbReference type="GO" id="GO:0007165">
    <property type="term" value="P:signal transduction"/>
    <property type="evidence" value="ECO:0007669"/>
    <property type="project" value="UniProtKB-KW"/>
</dbReference>
<dbReference type="EMBL" id="AP024718">
    <property type="protein sequence ID" value="BCX89630.1"/>
    <property type="molecule type" value="Genomic_DNA"/>
</dbReference>
<proteinExistence type="inferred from homology"/>
<keyword evidence="2 4" id="KW-0807">Transducer</keyword>
<dbReference type="Pfam" id="PF00015">
    <property type="entry name" value="MCPsignal"/>
    <property type="match status" value="1"/>
</dbReference>
<keyword evidence="5" id="KW-0472">Membrane</keyword>
<reference evidence="9" key="1">
    <citation type="journal article" date="2024" name="Int. J. Syst. Evol. Microbiol.">
        <title>Methylomarinovum tepidoasis sp. nov., a moderately thermophilic methanotroph of the family Methylothermaceae isolated from a deep-sea hydrothermal field.</title>
        <authorList>
            <person name="Hirayama H."/>
            <person name="Takaki Y."/>
            <person name="Abe M."/>
            <person name="Miyazaki M."/>
            <person name="Uematsu K."/>
            <person name="Matsui Y."/>
            <person name="Takai K."/>
        </authorList>
    </citation>
    <scope>NUCLEOTIDE SEQUENCE [LARGE SCALE GENOMIC DNA]</scope>
    <source>
        <strain evidence="9">IN45</strain>
    </source>
</reference>
<feature type="domain" description="HAMP" evidence="7">
    <location>
        <begin position="64"/>
        <end position="116"/>
    </location>
</feature>
<evidence type="ECO:0000259" key="6">
    <source>
        <dbReference type="PROSITE" id="PS50111"/>
    </source>
</evidence>
<dbReference type="PROSITE" id="PS50885">
    <property type="entry name" value="HAMP"/>
    <property type="match status" value="1"/>
</dbReference>
<dbReference type="SMART" id="SM00304">
    <property type="entry name" value="HAMP"/>
    <property type="match status" value="1"/>
</dbReference>
<evidence type="ECO:0000256" key="5">
    <source>
        <dbReference type="SAM" id="Phobius"/>
    </source>
</evidence>
<dbReference type="InterPro" id="IPR004089">
    <property type="entry name" value="MCPsignal_dom"/>
</dbReference>
<dbReference type="KEGG" id="meiy:MIN45_P2003"/>
<feature type="transmembrane region" description="Helical" evidence="5">
    <location>
        <begin position="14"/>
        <end position="33"/>
    </location>
</feature>
<comment type="subcellular location">
    <subcellularLocation>
        <location evidence="1">Membrane</location>
    </subcellularLocation>
</comment>
<evidence type="ECO:0000313" key="9">
    <source>
        <dbReference type="Proteomes" id="UP001321450"/>
    </source>
</evidence>
<comment type="similarity">
    <text evidence="3">Belongs to the methyl-accepting chemotaxis (MCP) protein family.</text>
</comment>
<keyword evidence="5" id="KW-0812">Transmembrane</keyword>
<evidence type="ECO:0000259" key="7">
    <source>
        <dbReference type="PROSITE" id="PS50885"/>
    </source>
</evidence>
<dbReference type="GO" id="GO:0006935">
    <property type="term" value="P:chemotaxis"/>
    <property type="evidence" value="ECO:0007669"/>
    <property type="project" value="InterPro"/>
</dbReference>
<dbReference type="Gene3D" id="1.10.287.950">
    <property type="entry name" value="Methyl-accepting chemotaxis protein"/>
    <property type="match status" value="1"/>
</dbReference>
<dbReference type="GO" id="GO:0016020">
    <property type="term" value="C:membrane"/>
    <property type="evidence" value="ECO:0007669"/>
    <property type="project" value="UniProtKB-SubCell"/>
</dbReference>
<evidence type="ECO:0000256" key="4">
    <source>
        <dbReference type="PROSITE-ProRule" id="PRU00284"/>
    </source>
</evidence>
<dbReference type="SUPFAM" id="SSF58104">
    <property type="entry name" value="Methyl-accepting chemotaxis protein (MCP) signaling domain"/>
    <property type="match status" value="1"/>
</dbReference>
<gene>
    <name evidence="8" type="ORF">MIN45_P2003</name>
</gene>
<feature type="transmembrane region" description="Helical" evidence="5">
    <location>
        <begin position="45"/>
        <end position="63"/>
    </location>
</feature>
<dbReference type="CDD" id="cd11386">
    <property type="entry name" value="MCP_signal"/>
    <property type="match status" value="1"/>
</dbReference>
<dbReference type="PANTHER" id="PTHR32089:SF112">
    <property type="entry name" value="LYSOZYME-LIKE PROTEIN-RELATED"/>
    <property type="match status" value="1"/>
</dbReference>
<evidence type="ECO:0000256" key="3">
    <source>
        <dbReference type="ARBA" id="ARBA00029447"/>
    </source>
</evidence>
<accession>A0AAU9C0M0</accession>
<dbReference type="SMART" id="SM00283">
    <property type="entry name" value="MA"/>
    <property type="match status" value="1"/>
</dbReference>